<dbReference type="GO" id="GO:0061503">
    <property type="term" value="F:tRNA threonylcarbamoyladenosine dehydratase"/>
    <property type="evidence" value="ECO:0007669"/>
    <property type="project" value="TreeGrafter"/>
</dbReference>
<keyword evidence="4" id="KW-1185">Reference proteome</keyword>
<dbReference type="AlphaFoldDB" id="A0A4R4WQ09"/>
<dbReference type="GO" id="GO:0061504">
    <property type="term" value="P:cyclic threonylcarbamoyladenosine biosynthetic process"/>
    <property type="evidence" value="ECO:0007669"/>
    <property type="project" value="TreeGrafter"/>
</dbReference>
<dbReference type="Gene3D" id="3.40.50.720">
    <property type="entry name" value="NAD(P)-binding Rossmann-like Domain"/>
    <property type="match status" value="1"/>
</dbReference>
<keyword evidence="3" id="KW-0808">Transferase</keyword>
<reference evidence="3 4" key="1">
    <citation type="submission" date="2019-03" db="EMBL/GenBank/DDBJ databases">
        <title>Draft genome sequences of novel Actinobacteria.</title>
        <authorList>
            <person name="Sahin N."/>
            <person name="Ay H."/>
            <person name="Saygin H."/>
        </authorList>
    </citation>
    <scope>NUCLEOTIDE SEQUENCE [LARGE SCALE GENOMIC DNA]</scope>
    <source>
        <strain evidence="3 4">KC712</strain>
    </source>
</reference>
<evidence type="ECO:0000313" key="4">
    <source>
        <dbReference type="Proteomes" id="UP000294543"/>
    </source>
</evidence>
<dbReference type="PANTHER" id="PTHR43267:SF3">
    <property type="entry name" value="THIF PROTEIN"/>
    <property type="match status" value="1"/>
</dbReference>
<dbReference type="InterPro" id="IPR045886">
    <property type="entry name" value="ThiF/MoeB/HesA"/>
</dbReference>
<feature type="region of interest" description="Disordered" evidence="1">
    <location>
        <begin position="413"/>
        <end position="434"/>
    </location>
</feature>
<proteinExistence type="predicted"/>
<dbReference type="Pfam" id="PF00899">
    <property type="entry name" value="ThiF"/>
    <property type="match status" value="1"/>
</dbReference>
<dbReference type="PANTHER" id="PTHR43267">
    <property type="entry name" value="TRNA THREONYLCARBAMOYLADENOSINE DEHYDRATASE"/>
    <property type="match status" value="1"/>
</dbReference>
<dbReference type="SUPFAM" id="SSF69572">
    <property type="entry name" value="Activating enzymes of the ubiquitin-like proteins"/>
    <property type="match status" value="1"/>
</dbReference>
<protein>
    <submittedName>
        <fullName evidence="3">ThiF family adenylyltransferase</fullName>
    </submittedName>
</protein>
<dbReference type="Proteomes" id="UP000294543">
    <property type="component" value="Unassembled WGS sequence"/>
</dbReference>
<comment type="caution">
    <text evidence="3">The sequence shown here is derived from an EMBL/GenBank/DDBJ whole genome shotgun (WGS) entry which is preliminary data.</text>
</comment>
<evidence type="ECO:0000259" key="2">
    <source>
        <dbReference type="Pfam" id="PF00899"/>
    </source>
</evidence>
<dbReference type="EMBL" id="SMKP01000059">
    <property type="protein sequence ID" value="TDD19313.1"/>
    <property type="molecule type" value="Genomic_DNA"/>
</dbReference>
<sequence length="434" mass="47619">MCWAECTQGIRSAKGASGRGAARRSRPARRRGDRFEFRRQLTVPRARRRASPVREERVTEWRPRLRESVIVQAEGHELLFLCTADRTVKRFAADDFVKHVIKLLDGTRTYAEIERSVGDSQALGEVLQILTEERLLSRVGDLESSFSKLGEERAEFYDRQLRLLQDFCDQGRADVICGARLQERVDRSTAVVCGVGGLGGWVVLSLANAGVGTVRLCDFDRVEPSNLTRQALFALADVGAPKVEAAAARLRAANPFVTVETFDRRVTSSADLTDLVDGAGIVINAMDLPTPNDTATWVSEACRPDVPHILGTGYAYHIGVLGATVLPGRTACWACVRAATFADHGRHRMESLIGKRQKAGAIGALCGLVGTILAWEAIRVLTGLEPALSGKWSEVDFWPLEIRSRPIPRRPDCPICGEERGGAPFQRPDGSDHP</sequence>
<dbReference type="GO" id="GO:0016779">
    <property type="term" value="F:nucleotidyltransferase activity"/>
    <property type="evidence" value="ECO:0007669"/>
    <property type="project" value="UniProtKB-KW"/>
</dbReference>
<dbReference type="OrthoDB" id="9204719at2"/>
<dbReference type="InterPro" id="IPR000594">
    <property type="entry name" value="ThiF_NAD_FAD-bd"/>
</dbReference>
<feature type="domain" description="THIF-type NAD/FAD binding fold" evidence="2">
    <location>
        <begin position="157"/>
        <end position="414"/>
    </location>
</feature>
<dbReference type="InterPro" id="IPR035985">
    <property type="entry name" value="Ubiquitin-activating_enz"/>
</dbReference>
<organism evidence="3 4">
    <name type="scientific">Nonomuraea diastatica</name>
    <dbReference type="NCBI Taxonomy" id="1848329"/>
    <lineage>
        <taxon>Bacteria</taxon>
        <taxon>Bacillati</taxon>
        <taxon>Actinomycetota</taxon>
        <taxon>Actinomycetes</taxon>
        <taxon>Streptosporangiales</taxon>
        <taxon>Streptosporangiaceae</taxon>
        <taxon>Nonomuraea</taxon>
    </lineage>
</organism>
<gene>
    <name evidence="3" type="ORF">E1294_21385</name>
</gene>
<evidence type="ECO:0000313" key="3">
    <source>
        <dbReference type="EMBL" id="TDD19313.1"/>
    </source>
</evidence>
<dbReference type="GO" id="GO:0008641">
    <property type="term" value="F:ubiquitin-like modifier activating enzyme activity"/>
    <property type="evidence" value="ECO:0007669"/>
    <property type="project" value="InterPro"/>
</dbReference>
<name>A0A4R4WQ09_9ACTN</name>
<accession>A0A4R4WQ09</accession>
<keyword evidence="3" id="KW-0548">Nucleotidyltransferase</keyword>
<evidence type="ECO:0000256" key="1">
    <source>
        <dbReference type="SAM" id="MobiDB-lite"/>
    </source>
</evidence>